<feature type="signal peptide" evidence="3">
    <location>
        <begin position="1"/>
        <end position="21"/>
    </location>
</feature>
<organism evidence="5 6">
    <name type="scientific">Bremia lactucae</name>
    <name type="common">Lettuce downy mildew</name>
    <dbReference type="NCBI Taxonomy" id="4779"/>
    <lineage>
        <taxon>Eukaryota</taxon>
        <taxon>Sar</taxon>
        <taxon>Stramenopiles</taxon>
        <taxon>Oomycota</taxon>
        <taxon>Peronosporomycetes</taxon>
        <taxon>Peronosporales</taxon>
        <taxon>Peronosporaceae</taxon>
        <taxon>Bremia</taxon>
    </lineage>
</organism>
<keyword evidence="3" id="KW-0732">Signal</keyword>
<keyword evidence="2" id="KW-0472">Membrane</keyword>
<proteinExistence type="predicted"/>
<dbReference type="GO" id="GO:0005783">
    <property type="term" value="C:endoplasmic reticulum"/>
    <property type="evidence" value="ECO:0007669"/>
    <property type="project" value="TreeGrafter"/>
</dbReference>
<dbReference type="AlphaFoldDB" id="A0A976NZ17"/>
<dbReference type="CDD" id="cd06257">
    <property type="entry name" value="DnaJ"/>
    <property type="match status" value="1"/>
</dbReference>
<dbReference type="OrthoDB" id="10250354at2759"/>
<dbReference type="GO" id="GO:0036503">
    <property type="term" value="P:ERAD pathway"/>
    <property type="evidence" value="ECO:0007669"/>
    <property type="project" value="TreeGrafter"/>
</dbReference>
<dbReference type="RefSeq" id="XP_067822782.1">
    <property type="nucleotide sequence ID" value="XM_067958670.1"/>
</dbReference>
<keyword evidence="2" id="KW-1133">Transmembrane helix</keyword>
<gene>
    <name evidence="5" type="ORF">CCR75_000563</name>
</gene>
<protein>
    <recommendedName>
        <fullName evidence="4">J domain-containing protein</fullName>
    </recommendedName>
</protein>
<feature type="domain" description="J" evidence="4">
    <location>
        <begin position="25"/>
        <end position="97"/>
    </location>
</feature>
<feature type="chain" id="PRO_5037653959" description="J domain-containing protein" evidence="3">
    <location>
        <begin position="22"/>
        <end position="293"/>
    </location>
</feature>
<dbReference type="Gene3D" id="1.10.287.110">
    <property type="entry name" value="DnaJ domain"/>
    <property type="match status" value="1"/>
</dbReference>
<evidence type="ECO:0000256" key="3">
    <source>
        <dbReference type="SAM" id="SignalP"/>
    </source>
</evidence>
<keyword evidence="2" id="KW-0812">Transmembrane</keyword>
<dbReference type="PROSITE" id="PS50076">
    <property type="entry name" value="DNAJ_2"/>
    <property type="match status" value="1"/>
</dbReference>
<evidence type="ECO:0000313" key="5">
    <source>
        <dbReference type="EMBL" id="TDH73284.1"/>
    </source>
</evidence>
<dbReference type="InterPro" id="IPR051948">
    <property type="entry name" value="Hsp70_co-chaperone_J-domain"/>
</dbReference>
<dbReference type="PANTHER" id="PTHR44360:SF1">
    <property type="entry name" value="DNAJ HOMOLOG SUBFAMILY B MEMBER 9"/>
    <property type="match status" value="1"/>
</dbReference>
<comment type="caution">
    <text evidence="5">The sequence shown here is derived from an EMBL/GenBank/DDBJ whole genome shotgun (WGS) entry which is preliminary data.</text>
</comment>
<keyword evidence="1" id="KW-0143">Chaperone</keyword>
<reference evidence="5 6" key="1">
    <citation type="journal article" date="2021" name="Genome Biol.">
        <title>AFLAP: assembly-free linkage analysis pipeline using k-mers from genome sequencing data.</title>
        <authorList>
            <person name="Fletcher K."/>
            <person name="Zhang L."/>
            <person name="Gil J."/>
            <person name="Han R."/>
            <person name="Cavanaugh K."/>
            <person name="Michelmore R."/>
        </authorList>
    </citation>
    <scope>NUCLEOTIDE SEQUENCE [LARGE SCALE GENOMIC DNA]</scope>
    <source>
        <strain evidence="5 6">SF5</strain>
    </source>
</reference>
<evidence type="ECO:0000256" key="2">
    <source>
        <dbReference type="SAM" id="Phobius"/>
    </source>
</evidence>
<dbReference type="Pfam" id="PF00226">
    <property type="entry name" value="DnaJ"/>
    <property type="match status" value="1"/>
</dbReference>
<dbReference type="GO" id="GO:0051787">
    <property type="term" value="F:misfolded protein binding"/>
    <property type="evidence" value="ECO:0007669"/>
    <property type="project" value="TreeGrafter"/>
</dbReference>
<dbReference type="SMART" id="SM00271">
    <property type="entry name" value="DnaJ"/>
    <property type="match status" value="1"/>
</dbReference>
<accession>A0A976NZ17</accession>
<dbReference type="InterPro" id="IPR001623">
    <property type="entry name" value="DnaJ_domain"/>
</dbReference>
<sequence length="293" mass="33692">MPSRVVAPIVLLLLLISRIHGFHEDPYKVLGITRSASDAEIKRAYRLLALKWHPDKNRSDPMAKQQFMRIGAAYEKLINPIASTKPQQWRQQQHRKGYQQKYARGYDYQTQYQKTVSLDLTTPLLIILALAALLGVFGLHPIEKVSSTPSQFNTVATTFAPSSFEFKSLYLTAKGRRTLIFFPDETHGCSVEDQFKVIEKFTKEFQHDPLTFCWMNLHAQSKEMQSAWQKQFKSTATPFVVSLSYRGQKISLLPSRQKSYDGREALEKEVRSWLLRLSGGEISQNVSSLERFE</sequence>
<dbReference type="InterPro" id="IPR036869">
    <property type="entry name" value="J_dom_sf"/>
</dbReference>
<name>A0A976NZ17_BRELC</name>
<dbReference type="PANTHER" id="PTHR44360">
    <property type="entry name" value="DNAJ HOMOLOG SUBFAMILY B MEMBER 9"/>
    <property type="match status" value="1"/>
</dbReference>
<dbReference type="Proteomes" id="UP000294530">
    <property type="component" value="Unassembled WGS sequence"/>
</dbReference>
<dbReference type="SUPFAM" id="SSF46565">
    <property type="entry name" value="Chaperone J-domain"/>
    <property type="match status" value="1"/>
</dbReference>
<evidence type="ECO:0000313" key="6">
    <source>
        <dbReference type="Proteomes" id="UP000294530"/>
    </source>
</evidence>
<dbReference type="GO" id="GO:0051087">
    <property type="term" value="F:protein-folding chaperone binding"/>
    <property type="evidence" value="ECO:0007669"/>
    <property type="project" value="TreeGrafter"/>
</dbReference>
<evidence type="ECO:0000259" key="4">
    <source>
        <dbReference type="PROSITE" id="PS50076"/>
    </source>
</evidence>
<feature type="transmembrane region" description="Helical" evidence="2">
    <location>
        <begin position="120"/>
        <end position="139"/>
    </location>
</feature>
<dbReference type="PRINTS" id="PR00625">
    <property type="entry name" value="JDOMAIN"/>
</dbReference>
<keyword evidence="6" id="KW-1185">Reference proteome</keyword>
<dbReference type="KEGG" id="blac:94344341"/>
<evidence type="ECO:0000256" key="1">
    <source>
        <dbReference type="ARBA" id="ARBA00023186"/>
    </source>
</evidence>
<dbReference type="EMBL" id="SHOA02000001">
    <property type="protein sequence ID" value="TDH73284.1"/>
    <property type="molecule type" value="Genomic_DNA"/>
</dbReference>
<dbReference type="GeneID" id="94344341"/>